<reference evidence="2" key="1">
    <citation type="journal article" date="2023" name="Front. Plant Sci.">
        <title>Chromosomal-level genome assembly of Melastoma candidum provides insights into trichome evolution.</title>
        <authorList>
            <person name="Zhong Y."/>
            <person name="Wu W."/>
            <person name="Sun C."/>
            <person name="Zou P."/>
            <person name="Liu Y."/>
            <person name="Dai S."/>
            <person name="Zhou R."/>
        </authorList>
    </citation>
    <scope>NUCLEOTIDE SEQUENCE [LARGE SCALE GENOMIC DNA]</scope>
</reference>
<accession>A0ACB9QYV9</accession>
<keyword evidence="2" id="KW-1185">Reference proteome</keyword>
<proteinExistence type="predicted"/>
<name>A0ACB9QYV9_9MYRT</name>
<dbReference type="EMBL" id="CM042884">
    <property type="protein sequence ID" value="KAI4370746.1"/>
    <property type="molecule type" value="Genomic_DNA"/>
</dbReference>
<evidence type="ECO:0000313" key="1">
    <source>
        <dbReference type="EMBL" id="KAI4370746.1"/>
    </source>
</evidence>
<comment type="caution">
    <text evidence="1">The sequence shown here is derived from an EMBL/GenBank/DDBJ whole genome shotgun (WGS) entry which is preliminary data.</text>
</comment>
<dbReference type="Proteomes" id="UP001057402">
    <property type="component" value="Chromosome 5"/>
</dbReference>
<evidence type="ECO:0000313" key="2">
    <source>
        <dbReference type="Proteomes" id="UP001057402"/>
    </source>
</evidence>
<protein>
    <submittedName>
        <fullName evidence="1">Uncharacterized protein</fullName>
    </submittedName>
</protein>
<sequence length="790" mass="86837">MKIPSLISLLCSSSLTRAIIGLKRPGLVNVRCFASNAVSLSELLSVATRSESSLLGSQVHGYGIKLGLADDVFFCNNLIGMYSKVGNLDVGIKMFDEMASRNIVSYTLVISAAIHEGDVDMGFYYFVDAMRHGLMPNEFTFCCVLKGCGKLGDHELGVSVQCLAIKAGLGSDPFFGSSMLSLYSKLGCIEEAERVFADAGHCDVGCFNAMMGGYIEFGYGAEAMKILSLTKAADVSLDECSFIGGFKGCGLNRNLDHGRELHGALLRTGMESSVPAVNALMDMYLKNGNKGCGLKVFRRMRRTDVVSWNTVFGAPFEAEETTELVDFFRKFMRTGMKPNQGSFSILARQCGRVVYPDLRFPLTGLIIRFGLLDDCNVASSLVHMFARCGEFCSARLVLDCTQSRGISCYNELISGYNLNLRFEEALRLFLELRRSTVEANECTFSSILESSSGSGYSELVKQIHASAVKFKVSSNGFVCSSLIKSYITFVCLDDSFRCLSLLTVLDLGCWSTLISTLSHRGFHSEAITSVCRLMEVGGKPNEFILGSVLNSCGEMASSRQSRSMHSLTIKTGYDQHECIASAAIDAYGKCGEVRSARKIFNLVSGSDDVIIFNSMIMAYAHHGLVNEAMEIFIEMKCQNLWPSQATFVSIISACSHMGFVDEGFAVFQSMRSDYGMKPSPGIFGSLVDMLSRKGYLENAKTLMETMPYEPWPEIWRCFLSGCRIHGYRELGEWASKKLCELVPGNDASNVLLFKVYTEAGYWEDAAQLQGVMARRGRGSKSPGYSWIQTE</sequence>
<organism evidence="1 2">
    <name type="scientific">Melastoma candidum</name>
    <dbReference type="NCBI Taxonomy" id="119954"/>
    <lineage>
        <taxon>Eukaryota</taxon>
        <taxon>Viridiplantae</taxon>
        <taxon>Streptophyta</taxon>
        <taxon>Embryophyta</taxon>
        <taxon>Tracheophyta</taxon>
        <taxon>Spermatophyta</taxon>
        <taxon>Magnoliopsida</taxon>
        <taxon>eudicotyledons</taxon>
        <taxon>Gunneridae</taxon>
        <taxon>Pentapetalae</taxon>
        <taxon>rosids</taxon>
        <taxon>malvids</taxon>
        <taxon>Myrtales</taxon>
        <taxon>Melastomataceae</taxon>
        <taxon>Melastomatoideae</taxon>
        <taxon>Melastomateae</taxon>
        <taxon>Melastoma</taxon>
    </lineage>
</organism>
<gene>
    <name evidence="1" type="ORF">MLD38_019061</name>
</gene>